<evidence type="ECO:0000256" key="2">
    <source>
        <dbReference type="SAM" id="Phobius"/>
    </source>
</evidence>
<keyword evidence="2" id="KW-0472">Membrane</keyword>
<evidence type="ECO:0000313" key="4">
    <source>
        <dbReference type="Proteomes" id="UP000546126"/>
    </source>
</evidence>
<proteinExistence type="predicted"/>
<feature type="region of interest" description="Disordered" evidence="1">
    <location>
        <begin position="1"/>
        <end position="24"/>
    </location>
</feature>
<evidence type="ECO:0000313" key="3">
    <source>
        <dbReference type="EMBL" id="NUW43172.1"/>
    </source>
</evidence>
<gene>
    <name evidence="3" type="ORF">HT134_23995</name>
</gene>
<protein>
    <submittedName>
        <fullName evidence="3">Uncharacterized protein</fullName>
    </submittedName>
</protein>
<dbReference type="AlphaFoldDB" id="A0A7Y6MCV3"/>
<feature type="transmembrane region" description="Helical" evidence="2">
    <location>
        <begin position="112"/>
        <end position="133"/>
    </location>
</feature>
<keyword evidence="2" id="KW-0812">Transmembrane</keyword>
<reference evidence="3 4" key="1">
    <citation type="submission" date="2020-06" db="EMBL/GenBank/DDBJ databases">
        <authorList>
            <person name="Chanama M."/>
        </authorList>
    </citation>
    <scope>NUCLEOTIDE SEQUENCE [LARGE SCALE GENOMIC DNA]</scope>
    <source>
        <strain evidence="3 4">TBRC6557</strain>
    </source>
</reference>
<name>A0A7Y6MCV3_9ACTN</name>
<keyword evidence="4" id="KW-1185">Reference proteome</keyword>
<dbReference type="EMBL" id="JABWGO010000006">
    <property type="protein sequence ID" value="NUW43172.1"/>
    <property type="molecule type" value="Genomic_DNA"/>
</dbReference>
<dbReference type="Proteomes" id="UP000546126">
    <property type="component" value="Unassembled WGS sequence"/>
</dbReference>
<keyword evidence="2" id="KW-1133">Transmembrane helix</keyword>
<sequence>MTKDMSDGMADDTAQDLTRDMTRGGRDVEALTRALARVEPGAPGADPSGAGARTLLASIVTAPATEDPLTADPLTADPLTADPLAADPVTAAPGAGRPVAWRSLRRRGLGRLAAGLAVAAALAGGFVVGPSLLGGGGGATPSYAVTKDDHGVVTIQVRDFSDADGLRRRLEELGVPAIVDHVPLGKRCERPRTQYVQDVPRGLYSTPENIPDETGGWQMRIDTRLFRPGETFVWTIGEGGTSTILMKDPVGPCEFVPDRPPLKEVDGVGMRLATTKGGSLAGHRVDEKTVGEVMPEIRKRGLKVTFMVMSGPDGLGERYLQARTSPLATVGDDWVVWDAMDVREGEVWLCVSKQRYDRNPLFGGPRDAVIKD</sequence>
<accession>A0A7Y6MCV3</accession>
<organism evidence="3 4">
    <name type="scientific">Nonomuraea rhodomycinica</name>
    <dbReference type="NCBI Taxonomy" id="1712872"/>
    <lineage>
        <taxon>Bacteria</taxon>
        <taxon>Bacillati</taxon>
        <taxon>Actinomycetota</taxon>
        <taxon>Actinomycetes</taxon>
        <taxon>Streptosporangiales</taxon>
        <taxon>Streptosporangiaceae</taxon>
        <taxon>Nonomuraea</taxon>
    </lineage>
</organism>
<evidence type="ECO:0000256" key="1">
    <source>
        <dbReference type="SAM" id="MobiDB-lite"/>
    </source>
</evidence>
<comment type="caution">
    <text evidence="3">The sequence shown here is derived from an EMBL/GenBank/DDBJ whole genome shotgun (WGS) entry which is preliminary data.</text>
</comment>
<dbReference type="RefSeq" id="WP_175602718.1">
    <property type="nucleotide sequence ID" value="NZ_JABWGO010000006.1"/>
</dbReference>